<dbReference type="InterPro" id="IPR036640">
    <property type="entry name" value="ABC1_TM_sf"/>
</dbReference>
<dbReference type="AlphaFoldDB" id="A0AAV8XRQ2"/>
<keyword evidence="9 12" id="KW-1133">Transmembrane helix</keyword>
<dbReference type="EC" id="7.6.2.2" evidence="2"/>
<evidence type="ECO:0000256" key="6">
    <source>
        <dbReference type="ARBA" id="ARBA00022741"/>
    </source>
</evidence>
<feature type="domain" description="ABC transmembrane type-1" evidence="13">
    <location>
        <begin position="1"/>
        <end position="230"/>
    </location>
</feature>
<evidence type="ECO:0000256" key="4">
    <source>
        <dbReference type="ARBA" id="ARBA00022692"/>
    </source>
</evidence>
<dbReference type="PROSITE" id="PS50929">
    <property type="entry name" value="ABC_TM1F"/>
    <property type="match status" value="1"/>
</dbReference>
<dbReference type="GO" id="GO:0005524">
    <property type="term" value="F:ATP binding"/>
    <property type="evidence" value="ECO:0007669"/>
    <property type="project" value="UniProtKB-KW"/>
</dbReference>
<organism evidence="14 15">
    <name type="scientific">Rhamnusium bicolor</name>
    <dbReference type="NCBI Taxonomy" id="1586634"/>
    <lineage>
        <taxon>Eukaryota</taxon>
        <taxon>Metazoa</taxon>
        <taxon>Ecdysozoa</taxon>
        <taxon>Arthropoda</taxon>
        <taxon>Hexapoda</taxon>
        <taxon>Insecta</taxon>
        <taxon>Pterygota</taxon>
        <taxon>Neoptera</taxon>
        <taxon>Endopterygota</taxon>
        <taxon>Coleoptera</taxon>
        <taxon>Polyphaga</taxon>
        <taxon>Cucujiformia</taxon>
        <taxon>Chrysomeloidea</taxon>
        <taxon>Cerambycidae</taxon>
        <taxon>Lepturinae</taxon>
        <taxon>Rhagiini</taxon>
        <taxon>Rhamnusium</taxon>
    </lineage>
</organism>
<sequence length="252" mass="28548">ALCDSQFNFLMALVGLRMRGALITTIYRKTLTVSSTVLNSRFSVGEIVNFMSTDTDRIVNSCPSFHALWSIPFQLSVTLYLLYSLVGISFIAGVIFSIILIPINKLIANKIGQLSTKLMEQKDSRVKLVTEVLRGIKAIKLYVWEQHFIRLITKIRDQELKYLKGRKYLDALCVYFWATTPVVISILTFGTYVLMGNKLTAATVFTGIALLNMLISPLNAFPWVLNGMAEAWVSIKRIQRLMNVSNLIFLFF</sequence>
<comment type="catalytic activity">
    <reaction evidence="11">
        <text>ATP + H2O + xenobioticSide 1 = ADP + phosphate + xenobioticSide 2.</text>
        <dbReference type="EC" id="7.6.2.2"/>
    </reaction>
</comment>
<dbReference type="Pfam" id="PF00664">
    <property type="entry name" value="ABC_membrane"/>
    <property type="match status" value="1"/>
</dbReference>
<keyword evidence="7" id="KW-0067">ATP-binding</keyword>
<feature type="transmembrane region" description="Helical" evidence="12">
    <location>
        <begin position="172"/>
        <end position="195"/>
    </location>
</feature>
<dbReference type="FunFam" id="1.20.1560.10:FF:000037">
    <property type="entry name" value="ATP-binding cassette subfamily C member 10"/>
    <property type="match status" value="1"/>
</dbReference>
<keyword evidence="8" id="KW-1278">Translocase</keyword>
<dbReference type="InterPro" id="IPR011527">
    <property type="entry name" value="ABC1_TM_dom"/>
</dbReference>
<dbReference type="GO" id="GO:0008559">
    <property type="term" value="F:ABC-type xenobiotic transporter activity"/>
    <property type="evidence" value="ECO:0007669"/>
    <property type="project" value="UniProtKB-EC"/>
</dbReference>
<dbReference type="Proteomes" id="UP001162156">
    <property type="component" value="Unassembled WGS sequence"/>
</dbReference>
<accession>A0AAV8XRQ2</accession>
<name>A0AAV8XRQ2_9CUCU</name>
<keyword evidence="10 12" id="KW-0472">Membrane</keyword>
<evidence type="ECO:0000256" key="8">
    <source>
        <dbReference type="ARBA" id="ARBA00022967"/>
    </source>
</evidence>
<evidence type="ECO:0000256" key="2">
    <source>
        <dbReference type="ARBA" id="ARBA00012191"/>
    </source>
</evidence>
<proteinExistence type="inferred from homology"/>
<protein>
    <recommendedName>
        <fullName evidence="2">ABC-type xenobiotic transporter</fullName>
        <ecNumber evidence="2">7.6.2.2</ecNumber>
    </recommendedName>
</protein>
<evidence type="ECO:0000256" key="7">
    <source>
        <dbReference type="ARBA" id="ARBA00022840"/>
    </source>
</evidence>
<evidence type="ECO:0000256" key="3">
    <source>
        <dbReference type="ARBA" id="ARBA00022448"/>
    </source>
</evidence>
<feature type="transmembrane region" description="Helical" evidence="12">
    <location>
        <begin position="201"/>
        <end position="225"/>
    </location>
</feature>
<keyword evidence="3" id="KW-0813">Transport</keyword>
<keyword evidence="5" id="KW-0677">Repeat</keyword>
<comment type="similarity">
    <text evidence="1">Belongs to the ABC transporter superfamily. ABCC family. Conjugate transporter (TC 3.A.1.208) subfamily.</text>
</comment>
<dbReference type="CDD" id="cd18598">
    <property type="entry name" value="ABC_6TM_MRP7_D1_like"/>
    <property type="match status" value="1"/>
</dbReference>
<gene>
    <name evidence="14" type="ORF">NQ314_010435</name>
</gene>
<feature type="transmembrane region" description="Helical" evidence="12">
    <location>
        <begin position="80"/>
        <end position="101"/>
    </location>
</feature>
<dbReference type="PANTHER" id="PTHR24223:SF330">
    <property type="entry name" value="ATP-BINDING CASSETTE SUB-FAMILY C MEMBER 10"/>
    <property type="match status" value="1"/>
</dbReference>
<evidence type="ECO:0000313" key="15">
    <source>
        <dbReference type="Proteomes" id="UP001162156"/>
    </source>
</evidence>
<dbReference type="EMBL" id="JANEYF010002883">
    <property type="protein sequence ID" value="KAJ8941323.1"/>
    <property type="molecule type" value="Genomic_DNA"/>
</dbReference>
<feature type="non-terminal residue" evidence="14">
    <location>
        <position position="1"/>
    </location>
</feature>
<keyword evidence="6" id="KW-0547">Nucleotide-binding</keyword>
<evidence type="ECO:0000256" key="11">
    <source>
        <dbReference type="ARBA" id="ARBA00034018"/>
    </source>
</evidence>
<evidence type="ECO:0000313" key="14">
    <source>
        <dbReference type="EMBL" id="KAJ8941323.1"/>
    </source>
</evidence>
<dbReference type="GO" id="GO:0016020">
    <property type="term" value="C:membrane"/>
    <property type="evidence" value="ECO:0007669"/>
    <property type="project" value="InterPro"/>
</dbReference>
<evidence type="ECO:0000256" key="9">
    <source>
        <dbReference type="ARBA" id="ARBA00022989"/>
    </source>
</evidence>
<dbReference type="Gene3D" id="1.20.1560.10">
    <property type="entry name" value="ABC transporter type 1, transmembrane domain"/>
    <property type="match status" value="1"/>
</dbReference>
<evidence type="ECO:0000256" key="12">
    <source>
        <dbReference type="SAM" id="Phobius"/>
    </source>
</evidence>
<evidence type="ECO:0000256" key="1">
    <source>
        <dbReference type="ARBA" id="ARBA00009726"/>
    </source>
</evidence>
<evidence type="ECO:0000259" key="13">
    <source>
        <dbReference type="PROSITE" id="PS50929"/>
    </source>
</evidence>
<reference evidence="14" key="1">
    <citation type="journal article" date="2023" name="Insect Mol. Biol.">
        <title>Genome sequencing provides insights into the evolution of gene families encoding plant cell wall-degrading enzymes in longhorned beetles.</title>
        <authorList>
            <person name="Shin N.R."/>
            <person name="Okamura Y."/>
            <person name="Kirsch R."/>
            <person name="Pauchet Y."/>
        </authorList>
    </citation>
    <scope>NUCLEOTIDE SEQUENCE</scope>
    <source>
        <strain evidence="14">RBIC_L_NR</strain>
    </source>
</reference>
<evidence type="ECO:0000256" key="10">
    <source>
        <dbReference type="ARBA" id="ARBA00023136"/>
    </source>
</evidence>
<evidence type="ECO:0000256" key="5">
    <source>
        <dbReference type="ARBA" id="ARBA00022737"/>
    </source>
</evidence>
<comment type="caution">
    <text evidence="14">The sequence shown here is derived from an EMBL/GenBank/DDBJ whole genome shotgun (WGS) entry which is preliminary data.</text>
</comment>
<keyword evidence="15" id="KW-1185">Reference proteome</keyword>
<dbReference type="SUPFAM" id="SSF90123">
    <property type="entry name" value="ABC transporter transmembrane region"/>
    <property type="match status" value="1"/>
</dbReference>
<dbReference type="InterPro" id="IPR050173">
    <property type="entry name" value="ABC_transporter_C-like"/>
</dbReference>
<dbReference type="PANTHER" id="PTHR24223">
    <property type="entry name" value="ATP-BINDING CASSETTE SUB-FAMILY C"/>
    <property type="match status" value="1"/>
</dbReference>
<keyword evidence="4 12" id="KW-0812">Transmembrane</keyword>